<dbReference type="STRING" id="314230.DSM3645_28962"/>
<feature type="transmembrane region" description="Helical" evidence="9">
    <location>
        <begin position="124"/>
        <end position="145"/>
    </location>
</feature>
<evidence type="ECO:0000256" key="7">
    <source>
        <dbReference type="ARBA" id="ARBA00023136"/>
    </source>
</evidence>
<evidence type="ECO:0000256" key="1">
    <source>
        <dbReference type="ARBA" id="ARBA00004141"/>
    </source>
</evidence>
<feature type="transmembrane region" description="Helical" evidence="9">
    <location>
        <begin position="363"/>
        <end position="380"/>
    </location>
</feature>
<dbReference type="GO" id="GO:0005886">
    <property type="term" value="C:plasma membrane"/>
    <property type="evidence" value="ECO:0007669"/>
    <property type="project" value="TreeGrafter"/>
</dbReference>
<dbReference type="HOGENOM" id="CLU_018808_15_3_0"/>
<feature type="transmembrane region" description="Helical" evidence="9">
    <location>
        <begin position="416"/>
        <end position="437"/>
    </location>
</feature>
<dbReference type="InterPro" id="IPR001734">
    <property type="entry name" value="Na/solute_symporter"/>
</dbReference>
<dbReference type="RefSeq" id="WP_002653683.1">
    <property type="nucleotide sequence ID" value="NZ_CH672376.1"/>
</dbReference>
<evidence type="ECO:0000256" key="6">
    <source>
        <dbReference type="ARBA" id="ARBA00022989"/>
    </source>
</evidence>
<evidence type="ECO:0000256" key="3">
    <source>
        <dbReference type="ARBA" id="ARBA00022448"/>
    </source>
</evidence>
<dbReference type="CDD" id="cd11474">
    <property type="entry name" value="SLC5sbd_CHT"/>
    <property type="match status" value="1"/>
</dbReference>
<comment type="subcellular location">
    <subcellularLocation>
        <location evidence="1">Membrane</location>
        <topology evidence="1">Multi-pass membrane protein</topology>
    </subcellularLocation>
</comment>
<keyword evidence="5 9" id="KW-0812">Transmembrane</keyword>
<dbReference type="InterPro" id="IPR018212">
    <property type="entry name" value="Na/solute_symporter_CS"/>
</dbReference>
<feature type="transmembrane region" description="Helical" evidence="9">
    <location>
        <begin position="449"/>
        <end position="468"/>
    </location>
</feature>
<dbReference type="GO" id="GO:0022857">
    <property type="term" value="F:transmembrane transporter activity"/>
    <property type="evidence" value="ECO:0007669"/>
    <property type="project" value="InterPro"/>
</dbReference>
<keyword evidence="4" id="KW-1003">Cell membrane</keyword>
<feature type="transmembrane region" description="Helical" evidence="9">
    <location>
        <begin position="84"/>
        <end position="103"/>
    </location>
</feature>
<feature type="transmembrane region" description="Helical" evidence="9">
    <location>
        <begin position="392"/>
        <end position="409"/>
    </location>
</feature>
<evidence type="ECO:0000256" key="2">
    <source>
        <dbReference type="ARBA" id="ARBA00006434"/>
    </source>
</evidence>
<evidence type="ECO:0000313" key="11">
    <source>
        <dbReference type="Proteomes" id="UP000004358"/>
    </source>
</evidence>
<protein>
    <submittedName>
        <fullName evidence="10">Probable sodium:solute symporter</fullName>
    </submittedName>
</protein>
<dbReference type="PANTHER" id="PTHR48086">
    <property type="entry name" value="SODIUM/PROLINE SYMPORTER-RELATED"/>
    <property type="match status" value="1"/>
</dbReference>
<evidence type="ECO:0000256" key="5">
    <source>
        <dbReference type="ARBA" id="ARBA00022692"/>
    </source>
</evidence>
<dbReference type="GO" id="GO:0046942">
    <property type="term" value="P:carboxylic acid transport"/>
    <property type="evidence" value="ECO:0007669"/>
    <property type="project" value="UniProtKB-ARBA"/>
</dbReference>
<comment type="caution">
    <text evidence="10">The sequence shown here is derived from an EMBL/GenBank/DDBJ whole genome shotgun (WGS) entry which is preliminary data.</text>
</comment>
<evidence type="ECO:0000256" key="4">
    <source>
        <dbReference type="ARBA" id="ARBA00022475"/>
    </source>
</evidence>
<dbReference type="PANTHER" id="PTHR48086:SF7">
    <property type="entry name" value="SODIUM-SOLUTE SYMPORTER-RELATED"/>
    <property type="match status" value="1"/>
</dbReference>
<feature type="transmembrane region" description="Helical" evidence="9">
    <location>
        <begin position="237"/>
        <end position="253"/>
    </location>
</feature>
<dbReference type="Pfam" id="PF00474">
    <property type="entry name" value="SSF"/>
    <property type="match status" value="1"/>
</dbReference>
<evidence type="ECO:0000256" key="8">
    <source>
        <dbReference type="RuleBase" id="RU362091"/>
    </source>
</evidence>
<feature type="transmembrane region" description="Helical" evidence="9">
    <location>
        <begin position="274"/>
        <end position="299"/>
    </location>
</feature>
<evidence type="ECO:0000256" key="9">
    <source>
        <dbReference type="SAM" id="Phobius"/>
    </source>
</evidence>
<dbReference type="InterPro" id="IPR038377">
    <property type="entry name" value="Na/Glc_symporter_sf"/>
</dbReference>
<dbReference type="AlphaFoldDB" id="A3ZPL4"/>
<keyword evidence="7 9" id="KW-0472">Membrane</keyword>
<sequence length="483" mass="51659">MEIGVGLKWTLGVVIAIYVIGMYALAIVAQGKVETSEDYIVAGRKLPLSLAWMTLLATWFGAGTLLTAADEVNAEGLQAAALDPLGPGFCLLIAGLFVAGPIWRMKLLTLPDLFRRKYGSFAEIVASLIMIPSYFGWIAAQYIALAKMLELYFGLDLSIGVAAVAIVGTGYTIAGGMWSVTLTDAVQISLVLLGLIVLTLVVLWEIGEGQLIAGYNKVIAQTPAEHLQWIPREHAKATWDWIAVLMVATLGNLPGQDLMQRIFAAKSARVAQGACFIAGGAYLTFGLIPVGLGLAANLLPHQIEASVLPTLAAAFLSPPVAIIFVLALMSAVLSTIDSAIIAPSSVLAQNLLSRCTTIEPLKLNRIATLIVAVGALGMAYSGETAYGLLETAYAMTLVGLFVPLMFGIYTKPRNRWSGGASMLAGAIVWGLHQPWGYESFLEPWLANPLLIPLEIAATAISLLAYLAFEPPWRMQWAKEEDKE</sequence>
<feature type="transmembrane region" description="Helical" evidence="9">
    <location>
        <begin position="151"/>
        <end position="173"/>
    </location>
</feature>
<comment type="similarity">
    <text evidence="2 8">Belongs to the sodium:solute symporter (SSF) (TC 2.A.21) family.</text>
</comment>
<dbReference type="PROSITE" id="PS50283">
    <property type="entry name" value="NA_SOLUT_SYMP_3"/>
    <property type="match status" value="1"/>
</dbReference>
<feature type="transmembrane region" description="Helical" evidence="9">
    <location>
        <begin position="319"/>
        <end position="342"/>
    </location>
</feature>
<dbReference type="InterPro" id="IPR050277">
    <property type="entry name" value="Sodium:Solute_Symporter"/>
</dbReference>
<dbReference type="Proteomes" id="UP000004358">
    <property type="component" value="Unassembled WGS sequence"/>
</dbReference>
<feature type="transmembrane region" description="Helical" evidence="9">
    <location>
        <begin position="185"/>
        <end position="204"/>
    </location>
</feature>
<dbReference type="OrthoDB" id="9810181at2"/>
<gene>
    <name evidence="10" type="ORF">DSM3645_28962</name>
</gene>
<dbReference type="eggNOG" id="COG0591">
    <property type="taxonomic scope" value="Bacteria"/>
</dbReference>
<keyword evidence="3" id="KW-0813">Transport</keyword>
<evidence type="ECO:0000313" key="10">
    <source>
        <dbReference type="EMBL" id="EAQ81692.1"/>
    </source>
</evidence>
<keyword evidence="6 9" id="KW-1133">Transmembrane helix</keyword>
<dbReference type="PROSITE" id="PS00456">
    <property type="entry name" value="NA_SOLUT_SYMP_1"/>
    <property type="match status" value="1"/>
</dbReference>
<dbReference type="Gene3D" id="1.20.1730.10">
    <property type="entry name" value="Sodium/glucose cotransporter"/>
    <property type="match status" value="1"/>
</dbReference>
<feature type="transmembrane region" description="Helical" evidence="9">
    <location>
        <begin position="50"/>
        <end position="69"/>
    </location>
</feature>
<proteinExistence type="inferred from homology"/>
<reference evidence="10 11" key="1">
    <citation type="submission" date="2006-02" db="EMBL/GenBank/DDBJ databases">
        <authorList>
            <person name="Amann R."/>
            <person name="Ferriera S."/>
            <person name="Johnson J."/>
            <person name="Kravitz S."/>
            <person name="Halpern A."/>
            <person name="Remington K."/>
            <person name="Beeson K."/>
            <person name="Tran B."/>
            <person name="Rogers Y.-H."/>
            <person name="Friedman R."/>
            <person name="Venter J.C."/>
        </authorList>
    </citation>
    <scope>NUCLEOTIDE SEQUENCE [LARGE SCALE GENOMIC DNA]</scope>
    <source>
        <strain evidence="10 11">DSM 3645</strain>
    </source>
</reference>
<accession>A3ZPL4</accession>
<feature type="transmembrane region" description="Helical" evidence="9">
    <location>
        <begin position="6"/>
        <end position="29"/>
    </location>
</feature>
<dbReference type="EMBL" id="AANZ01000004">
    <property type="protein sequence ID" value="EAQ81692.1"/>
    <property type="molecule type" value="Genomic_DNA"/>
</dbReference>
<name>A3ZPL4_9BACT</name>
<organism evidence="10 11">
    <name type="scientific">Blastopirellula marina DSM 3645</name>
    <dbReference type="NCBI Taxonomy" id="314230"/>
    <lineage>
        <taxon>Bacteria</taxon>
        <taxon>Pseudomonadati</taxon>
        <taxon>Planctomycetota</taxon>
        <taxon>Planctomycetia</taxon>
        <taxon>Pirellulales</taxon>
        <taxon>Pirellulaceae</taxon>
        <taxon>Blastopirellula</taxon>
    </lineage>
</organism>